<keyword evidence="3" id="KW-1185">Reference proteome</keyword>
<name>A0ABP5EGN4_9ACTN</name>
<feature type="region of interest" description="Disordered" evidence="1">
    <location>
        <begin position="398"/>
        <end position="460"/>
    </location>
</feature>
<reference evidence="3" key="1">
    <citation type="journal article" date="2019" name="Int. J. Syst. Evol. Microbiol.">
        <title>The Global Catalogue of Microorganisms (GCM) 10K type strain sequencing project: providing services to taxonomists for standard genome sequencing and annotation.</title>
        <authorList>
            <consortium name="The Broad Institute Genomics Platform"/>
            <consortium name="The Broad Institute Genome Sequencing Center for Infectious Disease"/>
            <person name="Wu L."/>
            <person name="Ma J."/>
        </authorList>
    </citation>
    <scope>NUCLEOTIDE SEQUENCE [LARGE SCALE GENOMIC DNA]</scope>
    <source>
        <strain evidence="3">JCM 15313</strain>
    </source>
</reference>
<evidence type="ECO:0000313" key="3">
    <source>
        <dbReference type="Proteomes" id="UP001501585"/>
    </source>
</evidence>
<gene>
    <name evidence="2" type="ORF">GCM10009799_23210</name>
</gene>
<proteinExistence type="predicted"/>
<feature type="compositionally biased region" description="Polar residues" evidence="1">
    <location>
        <begin position="434"/>
        <end position="448"/>
    </location>
</feature>
<dbReference type="Proteomes" id="UP001501585">
    <property type="component" value="Unassembled WGS sequence"/>
</dbReference>
<organism evidence="2 3">
    <name type="scientific">Nocardiopsis rhodophaea</name>
    <dbReference type="NCBI Taxonomy" id="280238"/>
    <lineage>
        <taxon>Bacteria</taxon>
        <taxon>Bacillati</taxon>
        <taxon>Actinomycetota</taxon>
        <taxon>Actinomycetes</taxon>
        <taxon>Streptosporangiales</taxon>
        <taxon>Nocardiopsidaceae</taxon>
        <taxon>Nocardiopsis</taxon>
    </lineage>
</organism>
<evidence type="ECO:0000313" key="2">
    <source>
        <dbReference type="EMBL" id="GAA1996045.1"/>
    </source>
</evidence>
<protein>
    <submittedName>
        <fullName evidence="2">Uncharacterized protein</fullName>
    </submittedName>
</protein>
<accession>A0ABP5EGN4</accession>
<dbReference type="EMBL" id="BAAAPC010000008">
    <property type="protein sequence ID" value="GAA1996045.1"/>
    <property type="molecule type" value="Genomic_DNA"/>
</dbReference>
<sequence length="460" mass="51026">MSLEKLGRAYSLSQEDERAVEQAYSAFREHIAPFMASIAAEMGDDLQSDVKNHSDAHRVVFLGRDGHSLAIATAELYPEFFNAHCSEVVLSRAVVDSALQDLEKNYKKTFPNVEEFRGARKKVSPENVDDSHIALREYLRNNNIPVGKEGSSVTLVDTSFKGTVQELLSAAYPNTEFTGRYAFYSQSPEDPHPGTKIGYVFHQEVSDSWKGLPKPDLPNDVSQTFGNQDALGVIEETMHGPLGSPKKITGSGPTQTPQRHESNATEGINPILISPSYQSPDVREAVKAAAFMAVQDTARDSAQKRARGEDWKGELMQKREHFTQQVRLWVEKKPGVDTQLKTVLDSFVRRADKGCVKDLANELKSRKMSPEQQESVWERFRQKKNVAEKEKFVATFKKATESSGDQGKFGFLARSSSTSVTDNSRARIVEGTRKPTSGRPTNANSYTTGKGHRGPSLGSH</sequence>
<comment type="caution">
    <text evidence="2">The sequence shown here is derived from an EMBL/GenBank/DDBJ whole genome shotgun (WGS) entry which is preliminary data.</text>
</comment>
<feature type="compositionally biased region" description="Polar residues" evidence="1">
    <location>
        <begin position="414"/>
        <end position="423"/>
    </location>
</feature>
<evidence type="ECO:0000256" key="1">
    <source>
        <dbReference type="SAM" id="MobiDB-lite"/>
    </source>
</evidence>
<feature type="region of interest" description="Disordered" evidence="1">
    <location>
        <begin position="242"/>
        <end position="272"/>
    </location>
</feature>
<feature type="compositionally biased region" description="Basic and acidic residues" evidence="1">
    <location>
        <begin position="424"/>
        <end position="433"/>
    </location>
</feature>